<keyword evidence="2" id="KW-1185">Reference proteome</keyword>
<dbReference type="EMBL" id="LFBV01000002">
    <property type="protein sequence ID" value="OKH94396.1"/>
    <property type="molecule type" value="Genomic_DNA"/>
</dbReference>
<dbReference type="RefSeq" id="WP_073785845.1">
    <property type="nucleotide sequence ID" value="NZ_JAPEPH010000001.1"/>
</dbReference>
<evidence type="ECO:0000313" key="1">
    <source>
        <dbReference type="EMBL" id="OKH94396.1"/>
    </source>
</evidence>
<accession>A0A1Q4V981</accession>
<reference evidence="1 2" key="1">
    <citation type="submission" date="2015-06" db="EMBL/GenBank/DDBJ databases">
        <title>Cloning and characterization of the uncialamcin biosynthetic gene cluster.</title>
        <authorList>
            <person name="Yan X."/>
            <person name="Huang T."/>
            <person name="Ge H."/>
            <person name="Shen B."/>
        </authorList>
    </citation>
    <scope>NUCLEOTIDE SEQUENCE [LARGE SCALE GENOMIC DNA]</scope>
    <source>
        <strain evidence="1 2">DCA2648</strain>
    </source>
</reference>
<name>A0A1Q4V981_9ACTN</name>
<gene>
    <name evidence="1" type="ORF">AB852_08765</name>
</gene>
<dbReference type="AlphaFoldDB" id="A0A1Q4V981"/>
<comment type="caution">
    <text evidence="1">The sequence shown here is derived from an EMBL/GenBank/DDBJ whole genome shotgun (WGS) entry which is preliminary data.</text>
</comment>
<dbReference type="Proteomes" id="UP000186455">
    <property type="component" value="Unassembled WGS sequence"/>
</dbReference>
<protein>
    <submittedName>
        <fullName evidence="1">Uncharacterized protein</fullName>
    </submittedName>
</protein>
<organism evidence="1 2">
    <name type="scientific">Streptomyces uncialis</name>
    <dbReference type="NCBI Taxonomy" id="1048205"/>
    <lineage>
        <taxon>Bacteria</taxon>
        <taxon>Bacillati</taxon>
        <taxon>Actinomycetota</taxon>
        <taxon>Actinomycetes</taxon>
        <taxon>Kitasatosporales</taxon>
        <taxon>Streptomycetaceae</taxon>
        <taxon>Streptomyces</taxon>
    </lineage>
</organism>
<proteinExistence type="predicted"/>
<sequence>MAEVAEDRDDADRYVLTGLTYRIAGCVIGRIRGEVLAPEAGRPAVRLLTVPAFELDALWKVLEVLRRARDRRGRS</sequence>
<evidence type="ECO:0000313" key="2">
    <source>
        <dbReference type="Proteomes" id="UP000186455"/>
    </source>
</evidence>